<organism evidence="1 2">
    <name type="scientific">Streptococcus pneumoniae</name>
    <dbReference type="NCBI Taxonomy" id="1313"/>
    <lineage>
        <taxon>Bacteria</taxon>
        <taxon>Bacillati</taxon>
        <taxon>Bacillota</taxon>
        <taxon>Bacilli</taxon>
        <taxon>Lactobacillales</taxon>
        <taxon>Streptococcaceae</taxon>
        <taxon>Streptococcus</taxon>
    </lineage>
</organism>
<name>A0A7X2XM75_STREE</name>
<dbReference type="AlphaFoldDB" id="A0A7X2XM75"/>
<proteinExistence type="predicted"/>
<dbReference type="Proteomes" id="UP000467349">
    <property type="component" value="Unassembled WGS sequence"/>
</dbReference>
<comment type="caution">
    <text evidence="1">The sequence shown here is derived from an EMBL/GenBank/DDBJ whole genome shotgun (WGS) entry which is preliminary data.</text>
</comment>
<protein>
    <submittedName>
        <fullName evidence="1">Uncharacterized protein</fullName>
    </submittedName>
</protein>
<dbReference type="EMBL" id="WNHU01000517">
    <property type="protein sequence ID" value="MTV44570.1"/>
    <property type="molecule type" value="Genomic_DNA"/>
</dbReference>
<evidence type="ECO:0000313" key="2">
    <source>
        <dbReference type="Proteomes" id="UP000467349"/>
    </source>
</evidence>
<evidence type="ECO:0000313" key="1">
    <source>
        <dbReference type="EMBL" id="MTV44570.1"/>
    </source>
</evidence>
<reference evidence="1 2" key="1">
    <citation type="submission" date="2019-11" db="EMBL/GenBank/DDBJ databases">
        <title>Growth characteristics of pneumococcus vary with the chemical composition of the capsule and with environmental conditions.</title>
        <authorList>
            <person name="Tothpal A."/>
            <person name="Desobry K."/>
            <person name="Joshi S."/>
            <person name="Wyllie A.L."/>
            <person name="Weinberger D.M."/>
        </authorList>
    </citation>
    <scope>NUCLEOTIDE SEQUENCE [LARGE SCALE GENOMIC DNA]</scope>
    <source>
        <strain evidence="2">pnumococcus09N</strain>
    </source>
</reference>
<accession>A0A7X2XM75</accession>
<gene>
    <name evidence="1" type="ORF">GM545_13625</name>
</gene>
<sequence>EIDLFSYLEEENEKDKDKETETLIVGIEETDVPVLDFVFPDDLEDFYPKTNREKIETNIAAIELVKRLEKEGRQANPEEQELLAKYVGWGGLANEFFDDLNPK</sequence>
<feature type="non-terminal residue" evidence="1">
    <location>
        <position position="1"/>
    </location>
</feature>
<feature type="non-terminal residue" evidence="1">
    <location>
        <position position="103"/>
    </location>
</feature>
<dbReference type="RefSeq" id="WP_155474395.1">
    <property type="nucleotide sequence ID" value="NZ_WNHU01000517.1"/>
</dbReference>